<keyword evidence="4" id="KW-0677">Repeat</keyword>
<organism evidence="9 10">
    <name type="scientific">Donghicola mangrovi</name>
    <dbReference type="NCBI Taxonomy" id="2729614"/>
    <lineage>
        <taxon>Bacteria</taxon>
        <taxon>Pseudomonadati</taxon>
        <taxon>Pseudomonadota</taxon>
        <taxon>Alphaproteobacteria</taxon>
        <taxon>Rhodobacterales</taxon>
        <taxon>Roseobacteraceae</taxon>
        <taxon>Donghicola</taxon>
    </lineage>
</organism>
<protein>
    <submittedName>
        <fullName evidence="9">SLC13 family permease</fullName>
    </submittedName>
</protein>
<feature type="transmembrane region" description="Helical" evidence="7">
    <location>
        <begin position="186"/>
        <end position="206"/>
    </location>
</feature>
<dbReference type="Gene3D" id="3.30.70.1450">
    <property type="entry name" value="Regulator of K+ conductance, C-terminal domain"/>
    <property type="match status" value="2"/>
</dbReference>
<name>A0A850Q9U3_9RHOB</name>
<dbReference type="InterPro" id="IPR051679">
    <property type="entry name" value="DASS-Related_Transporters"/>
</dbReference>
<dbReference type="GO" id="GO:0006813">
    <property type="term" value="P:potassium ion transport"/>
    <property type="evidence" value="ECO:0007669"/>
    <property type="project" value="InterPro"/>
</dbReference>
<keyword evidence="5 7" id="KW-1133">Transmembrane helix</keyword>
<dbReference type="PROSITE" id="PS51202">
    <property type="entry name" value="RCK_C"/>
    <property type="match status" value="1"/>
</dbReference>
<proteinExistence type="predicted"/>
<dbReference type="RefSeq" id="WP_177157272.1">
    <property type="nucleotide sequence ID" value="NZ_JABCJE010000002.1"/>
</dbReference>
<dbReference type="Pfam" id="PF03600">
    <property type="entry name" value="CitMHS"/>
    <property type="match status" value="1"/>
</dbReference>
<keyword evidence="3 7" id="KW-0812">Transmembrane</keyword>
<sequence>MFFDLGSFAPVASILLIAGVFIVFLLELFSAEVVALCGAAIALFLGIVSTDDLLKAVGNPAPITIGAMFVLSAALIRTGVLDALAAHLIKGVGRHPILTISTFFGVAAAASAFMNNTPVVMVLIPVVFGLARAMGTNASRYLIPLSYVVILGGTCTLIGTSTNLLVDGVARDLGIAPFSLFEIAPLGIALAVVCGLFLAIAAPRLLPDRAALSDQSALRDRKSWTVELFVPLESPLIGKRIADVAAFRRGSGRVIDLIREDVSLRHRFAEETLEAGDRVVLRTSEEEVMALRENRSVSLELSGAEWVQSRQNTVIEALVGSAKGMVSELGWRRRHGVYPIAMHRRGSSVDLRETGLRLLPGDTVLLDGPRDDIERLAREENLTLLAPLATRAYRRNKAPIAILVMIAVVLGAALELAPILPLSVIGVAIVLATRCVDPDEGVGSIDGRLLLLVVSMLVLGNALDRSGAMERIVSLLTPILSDLNPLVTLAVIYAATSILTEIVTNNAVAVVMTPIAAGVAAQLGLDPRPFVVAVMFGASASFATPIGYQTNMMVYSAGGYRFADFLRIGLPMNVLAGILTVLLTPLIWPFHP</sequence>
<keyword evidence="6 7" id="KW-0472">Membrane</keyword>
<keyword evidence="2" id="KW-0813">Transport</keyword>
<dbReference type="InterPro" id="IPR006037">
    <property type="entry name" value="RCK_C"/>
</dbReference>
<evidence type="ECO:0000256" key="2">
    <source>
        <dbReference type="ARBA" id="ARBA00022448"/>
    </source>
</evidence>
<evidence type="ECO:0000256" key="5">
    <source>
        <dbReference type="ARBA" id="ARBA00022989"/>
    </source>
</evidence>
<comment type="subcellular location">
    <subcellularLocation>
        <location evidence="1">Membrane</location>
        <topology evidence="1">Multi-pass membrane protein</topology>
    </subcellularLocation>
</comment>
<feature type="transmembrane region" description="Helical" evidence="7">
    <location>
        <begin position="568"/>
        <end position="588"/>
    </location>
</feature>
<dbReference type="EMBL" id="JABCJE010000002">
    <property type="protein sequence ID" value="NVO23255.1"/>
    <property type="molecule type" value="Genomic_DNA"/>
</dbReference>
<dbReference type="GO" id="GO:0008324">
    <property type="term" value="F:monoatomic cation transmembrane transporter activity"/>
    <property type="evidence" value="ECO:0007669"/>
    <property type="project" value="InterPro"/>
</dbReference>
<feature type="transmembrane region" description="Helical" evidence="7">
    <location>
        <begin position="445"/>
        <end position="463"/>
    </location>
</feature>
<feature type="transmembrane region" description="Helical" evidence="7">
    <location>
        <begin position="6"/>
        <end position="26"/>
    </location>
</feature>
<dbReference type="Pfam" id="PF02080">
    <property type="entry name" value="TrkA_C"/>
    <property type="match status" value="1"/>
</dbReference>
<feature type="transmembrane region" description="Helical" evidence="7">
    <location>
        <begin position="147"/>
        <end position="166"/>
    </location>
</feature>
<evidence type="ECO:0000256" key="1">
    <source>
        <dbReference type="ARBA" id="ARBA00004141"/>
    </source>
</evidence>
<gene>
    <name evidence="9" type="ORF">HJ536_07795</name>
</gene>
<dbReference type="Proteomes" id="UP000592216">
    <property type="component" value="Unassembled WGS sequence"/>
</dbReference>
<feature type="transmembrane region" description="Helical" evidence="7">
    <location>
        <begin position="119"/>
        <end position="135"/>
    </location>
</feature>
<feature type="transmembrane region" description="Helical" evidence="7">
    <location>
        <begin position="530"/>
        <end position="548"/>
    </location>
</feature>
<evidence type="ECO:0000256" key="4">
    <source>
        <dbReference type="ARBA" id="ARBA00022737"/>
    </source>
</evidence>
<accession>A0A850Q9U3</accession>
<dbReference type="PANTHER" id="PTHR43652:SF2">
    <property type="entry name" value="BASIC AMINO ACID ANTIPORTER YFCC-RELATED"/>
    <property type="match status" value="1"/>
</dbReference>
<feature type="domain" description="RCK C-terminal" evidence="8">
    <location>
        <begin position="213"/>
        <end position="297"/>
    </location>
</feature>
<feature type="transmembrane region" description="Helical" evidence="7">
    <location>
        <begin position="502"/>
        <end position="523"/>
    </location>
</feature>
<feature type="transmembrane region" description="Helical" evidence="7">
    <location>
        <begin position="400"/>
        <end position="433"/>
    </location>
</feature>
<dbReference type="InterPro" id="IPR031312">
    <property type="entry name" value="Na/sul_symport_CS"/>
</dbReference>
<reference evidence="9 10" key="1">
    <citation type="submission" date="2020-04" db="EMBL/GenBank/DDBJ databases">
        <title>Donghicola sp., a member of the Rhodobacteraceae family isolated from mangrove forest in Thailand.</title>
        <authorList>
            <person name="Charoenyingcharoen P."/>
            <person name="Yukphan P."/>
        </authorList>
    </citation>
    <scope>NUCLEOTIDE SEQUENCE [LARGE SCALE GENOMIC DNA]</scope>
    <source>
        <strain evidence="9 10">B5-SW-15</strain>
    </source>
</reference>
<comment type="caution">
    <text evidence="9">The sequence shown here is derived from an EMBL/GenBank/DDBJ whole genome shotgun (WGS) entry which is preliminary data.</text>
</comment>
<dbReference type="InterPro" id="IPR036721">
    <property type="entry name" value="RCK_C_sf"/>
</dbReference>
<feature type="transmembrane region" description="Helical" evidence="7">
    <location>
        <begin position="61"/>
        <end position="84"/>
    </location>
</feature>
<evidence type="ECO:0000256" key="7">
    <source>
        <dbReference type="SAM" id="Phobius"/>
    </source>
</evidence>
<evidence type="ECO:0000256" key="6">
    <source>
        <dbReference type="ARBA" id="ARBA00023136"/>
    </source>
</evidence>
<dbReference type="PROSITE" id="PS01271">
    <property type="entry name" value="NA_SULFATE"/>
    <property type="match status" value="1"/>
</dbReference>
<dbReference type="AlphaFoldDB" id="A0A850Q9U3"/>
<dbReference type="SUPFAM" id="SSF116726">
    <property type="entry name" value="TrkA C-terminal domain-like"/>
    <property type="match status" value="2"/>
</dbReference>
<dbReference type="GO" id="GO:0005886">
    <property type="term" value="C:plasma membrane"/>
    <property type="evidence" value="ECO:0007669"/>
    <property type="project" value="TreeGrafter"/>
</dbReference>
<evidence type="ECO:0000256" key="3">
    <source>
        <dbReference type="ARBA" id="ARBA00022692"/>
    </source>
</evidence>
<evidence type="ECO:0000313" key="10">
    <source>
        <dbReference type="Proteomes" id="UP000592216"/>
    </source>
</evidence>
<evidence type="ECO:0000313" key="9">
    <source>
        <dbReference type="EMBL" id="NVO23255.1"/>
    </source>
</evidence>
<evidence type="ECO:0000259" key="8">
    <source>
        <dbReference type="PROSITE" id="PS51202"/>
    </source>
</evidence>
<feature type="transmembrane region" description="Helical" evidence="7">
    <location>
        <begin position="33"/>
        <end position="49"/>
    </location>
</feature>
<dbReference type="PANTHER" id="PTHR43652">
    <property type="entry name" value="BASIC AMINO ACID ANTIPORTER YFCC-RELATED"/>
    <property type="match status" value="1"/>
</dbReference>
<dbReference type="InterPro" id="IPR004680">
    <property type="entry name" value="Cit_transptr-like_dom"/>
</dbReference>